<name>A0A7R9GBZ6_9CRUS</name>
<keyword evidence="2 3" id="KW-0175">Coiled coil</keyword>
<dbReference type="GO" id="GO:0008093">
    <property type="term" value="F:cytoskeletal anchor activity"/>
    <property type="evidence" value="ECO:0007669"/>
    <property type="project" value="InterPro"/>
</dbReference>
<feature type="coiled-coil region" evidence="3">
    <location>
        <begin position="6"/>
        <end position="68"/>
    </location>
</feature>
<evidence type="ECO:0000256" key="4">
    <source>
        <dbReference type="SAM" id="MobiDB-lite"/>
    </source>
</evidence>
<dbReference type="Pfam" id="PF09730">
    <property type="entry name" value="BicD"/>
    <property type="match status" value="3"/>
</dbReference>
<feature type="region of interest" description="Disordered" evidence="4">
    <location>
        <begin position="556"/>
        <end position="590"/>
    </location>
</feature>
<dbReference type="GO" id="GO:0072393">
    <property type="term" value="P:microtubule anchoring at microtubule organizing center"/>
    <property type="evidence" value="ECO:0007669"/>
    <property type="project" value="TreeGrafter"/>
</dbReference>
<dbReference type="InterPro" id="IPR018477">
    <property type="entry name" value="BICD"/>
</dbReference>
<sequence>MASDTADALRIEVTDLKRQVEDLRSALDEQAREVQQSAHYGLVLLQEKQSLQERCDELETLFDNAKHDLDITREALAKFQTSHQASTKTGIEHEETLLSETAARESSLNTKIVDLEMDLKQTKQELDRILAERDRVLIENNELAREKEYHETEKRNIKSDLRELKTREASLLGDIDSLEEENINLQKLVSTLRTSQMEFEGAKHELRRLQEEVDIVNQQLEELSSLKRIAEKQMEEALEALQSEREAKYALKKELDQKMATSTSVYSFSNLAMNLKLDDSPGESDDDDELSPEDNPALKRLEADFLKQEEEEKNREMDAMSQNGTPPEKHKHHHHHNAVGNLFSEIHLNELRKLEQKLELADTEKMMLTQNLKEVQERLEGSKNEVSFQQARLFQASARLKALKSIQLDHQISASQAQLLKRELSELYAFLEGEMDEMGNKSSGLLPPGSALTGVEADTNAPAQPAAGGGMAKLRAEVGDLRSKLLYWEESAADLRSDLDLLAATTGGWQIALGKTQTDMNNLSAELSQLYHHVCGTIGETPSRILLSHVNQTSKRKAVSNVQDGGADEANDSGLDRSSESPPSLSHVETLRSKLKTSGLVFGSVEEEGIMTDPATVQQQVETLLDQIQYLKKVVEQAIGKAAKLPSEDSSGPESLTTVSLADLQEKTAIKKSISRVMLSCLRAMFAARCEEYVSQLEEAQRGLHAAEEEKKTLNSLLRMAIQQKLALSQRLEDMEMSYRDRGGAPSRRHVTARGKTVGGSQTAGSGRPAGFYDRFARGRESHN</sequence>
<evidence type="ECO:0000256" key="1">
    <source>
        <dbReference type="ARBA" id="ARBA00010061"/>
    </source>
</evidence>
<evidence type="ECO:0000256" key="3">
    <source>
        <dbReference type="SAM" id="Coils"/>
    </source>
</evidence>
<protein>
    <submittedName>
        <fullName evidence="5">Uncharacterized protein</fullName>
    </submittedName>
</protein>
<dbReference type="Proteomes" id="UP000678499">
    <property type="component" value="Unassembled WGS sequence"/>
</dbReference>
<feature type="region of interest" description="Disordered" evidence="4">
    <location>
        <begin position="740"/>
        <end position="784"/>
    </location>
</feature>
<dbReference type="GO" id="GO:0005794">
    <property type="term" value="C:Golgi apparatus"/>
    <property type="evidence" value="ECO:0007669"/>
    <property type="project" value="TreeGrafter"/>
</dbReference>
<feature type="coiled-coil region" evidence="3">
    <location>
        <begin position="105"/>
        <end position="258"/>
    </location>
</feature>
<proteinExistence type="inferred from homology"/>
<dbReference type="GO" id="GO:0070507">
    <property type="term" value="P:regulation of microtubule cytoskeleton organization"/>
    <property type="evidence" value="ECO:0007669"/>
    <property type="project" value="TreeGrafter"/>
</dbReference>
<dbReference type="PANTHER" id="PTHR31233:SF6">
    <property type="entry name" value="PROTEIN BICAUDAL D"/>
    <property type="match status" value="1"/>
</dbReference>
<evidence type="ECO:0000313" key="5">
    <source>
        <dbReference type="EMBL" id="CAD7276906.1"/>
    </source>
</evidence>
<feature type="region of interest" description="Disordered" evidence="4">
    <location>
        <begin position="310"/>
        <end position="335"/>
    </location>
</feature>
<feature type="coiled-coil region" evidence="3">
    <location>
        <begin position="690"/>
        <end position="724"/>
    </location>
</feature>
<dbReference type="Gene3D" id="6.10.250.2470">
    <property type="match status" value="1"/>
</dbReference>
<dbReference type="GO" id="GO:0005829">
    <property type="term" value="C:cytosol"/>
    <property type="evidence" value="ECO:0007669"/>
    <property type="project" value="TreeGrafter"/>
</dbReference>
<evidence type="ECO:0000256" key="2">
    <source>
        <dbReference type="ARBA" id="ARBA00023054"/>
    </source>
</evidence>
<feature type="region of interest" description="Disordered" evidence="4">
    <location>
        <begin position="277"/>
        <end position="297"/>
    </location>
</feature>
<organism evidence="5">
    <name type="scientific">Notodromas monacha</name>
    <dbReference type="NCBI Taxonomy" id="399045"/>
    <lineage>
        <taxon>Eukaryota</taxon>
        <taxon>Metazoa</taxon>
        <taxon>Ecdysozoa</taxon>
        <taxon>Arthropoda</taxon>
        <taxon>Crustacea</taxon>
        <taxon>Oligostraca</taxon>
        <taxon>Ostracoda</taxon>
        <taxon>Podocopa</taxon>
        <taxon>Podocopida</taxon>
        <taxon>Cypridocopina</taxon>
        <taxon>Cypridoidea</taxon>
        <taxon>Cyprididae</taxon>
        <taxon>Notodromas</taxon>
    </lineage>
</organism>
<dbReference type="AlphaFoldDB" id="A0A7R9GBZ6"/>
<feature type="compositionally biased region" description="Basic and acidic residues" evidence="4">
    <location>
        <begin position="775"/>
        <end position="784"/>
    </location>
</feature>
<dbReference type="GO" id="GO:0034452">
    <property type="term" value="F:dynactin binding"/>
    <property type="evidence" value="ECO:0007669"/>
    <property type="project" value="TreeGrafter"/>
</dbReference>
<dbReference type="EMBL" id="OA882783">
    <property type="protein sequence ID" value="CAD7276906.1"/>
    <property type="molecule type" value="Genomic_DNA"/>
</dbReference>
<comment type="similarity">
    <text evidence="1">Belongs to the BicD family.</text>
</comment>
<evidence type="ECO:0000313" key="6">
    <source>
        <dbReference type="Proteomes" id="UP000678499"/>
    </source>
</evidence>
<gene>
    <name evidence="5" type="ORF">NMOB1V02_LOCUS4654</name>
</gene>
<dbReference type="EMBL" id="CAJPEX010000746">
    <property type="protein sequence ID" value="CAG0917058.1"/>
    <property type="molecule type" value="Genomic_DNA"/>
</dbReference>
<feature type="compositionally biased region" description="Acidic residues" evidence="4">
    <location>
        <begin position="280"/>
        <end position="292"/>
    </location>
</feature>
<accession>A0A7R9GBZ6</accession>
<reference evidence="5" key="1">
    <citation type="submission" date="2020-11" db="EMBL/GenBank/DDBJ databases">
        <authorList>
            <person name="Tran Van P."/>
        </authorList>
    </citation>
    <scope>NUCLEOTIDE SEQUENCE</scope>
</reference>
<dbReference type="GO" id="GO:0070840">
    <property type="term" value="F:dynein complex binding"/>
    <property type="evidence" value="ECO:0007669"/>
    <property type="project" value="InterPro"/>
</dbReference>
<dbReference type="PANTHER" id="PTHR31233">
    <property type="entry name" value="BICAUDAL D FAMILY MEMBER"/>
    <property type="match status" value="1"/>
</dbReference>
<keyword evidence="6" id="KW-1185">Reference proteome</keyword>
<dbReference type="OrthoDB" id="10069295at2759"/>